<keyword evidence="2" id="KW-1185">Reference proteome</keyword>
<accession>Q8XTL4</accession>
<dbReference type="EMBL" id="AL646053">
    <property type="protein sequence ID" value="CAD17243.1"/>
    <property type="molecule type" value="Genomic_DNA"/>
</dbReference>
<dbReference type="InterPro" id="IPR042236">
    <property type="entry name" value="PI3K_accessory_sf"/>
</dbReference>
<dbReference type="Gene3D" id="1.25.40.70">
    <property type="entry name" value="Phosphatidylinositol 3-kinase, accessory domain (PIK)"/>
    <property type="match status" value="1"/>
</dbReference>
<dbReference type="SUPFAM" id="SSF48371">
    <property type="entry name" value="ARM repeat"/>
    <property type="match status" value="1"/>
</dbReference>
<geneLocation type="plasmid" evidence="2">
    <name>megaplasmid Rsp</name>
</geneLocation>
<dbReference type="AlphaFoldDB" id="Q8XTL4"/>
<protein>
    <recommendedName>
        <fullName evidence="3">HEAT repeat domain-containing protein</fullName>
    </recommendedName>
</protein>
<name>Q8XTL4_RALN1</name>
<dbReference type="KEGG" id="rso:RSp0092"/>
<sequence>MENEGEIRLARELYAKCAIDFWVVLNERGHKPANRISNKARSLLESWGERGKAVDLLYPLLSHEQEAVRLAAATGLLDYGAPAQAIAVLRDISKNPEGFMAVTARILLRKHGISSLEDGSVH</sequence>
<dbReference type="EnsemblBacteria" id="CAD17243">
    <property type="protein sequence ID" value="CAD17243"/>
    <property type="gene ID" value="RSp0092"/>
</dbReference>
<gene>
    <name evidence="1" type="ordered locus">RSp0092</name>
</gene>
<evidence type="ECO:0008006" key="3">
    <source>
        <dbReference type="Google" id="ProtNLM"/>
    </source>
</evidence>
<dbReference type="RefSeq" id="WP_011003411.1">
    <property type="nucleotide sequence ID" value="NC_003296.1"/>
</dbReference>
<reference evidence="1 2" key="1">
    <citation type="journal article" date="2002" name="Nature">
        <title>Genome sequence of the plant pathogen Ralstonia solanacearum.</title>
        <authorList>
            <person name="Salanoubat M."/>
            <person name="Genin S."/>
            <person name="Artiguenave F."/>
            <person name="Gouzy J."/>
            <person name="Mangenot S."/>
            <person name="Arlat M."/>
            <person name="Billault A."/>
            <person name="Brottier P."/>
            <person name="Camus J.C."/>
            <person name="Cattolico L."/>
            <person name="Chandler M."/>
            <person name="Choisne N."/>
            <person name="Claudel-Renard C."/>
            <person name="Cunnac S."/>
            <person name="Demange N."/>
            <person name="Gaspin C."/>
            <person name="Lavie M."/>
            <person name="Moisan A."/>
            <person name="Robert C."/>
            <person name="Saurin W."/>
            <person name="Schiex T."/>
            <person name="Siguier P."/>
            <person name="Thebault P."/>
            <person name="Whalen M."/>
            <person name="Wincker P."/>
            <person name="Levy M."/>
            <person name="Weissenbach J."/>
            <person name="Boucher C.A."/>
        </authorList>
    </citation>
    <scope>NUCLEOTIDE SEQUENCE [LARGE SCALE GENOMIC DNA]</scope>
    <source>
        <strain evidence="2">ATCC BAA-1114 / GMI1000</strain>
    </source>
</reference>
<organism evidence="1 2">
    <name type="scientific">Ralstonia nicotianae (strain ATCC BAA-1114 / GMI1000)</name>
    <name type="common">Ralstonia solanacearum</name>
    <dbReference type="NCBI Taxonomy" id="267608"/>
    <lineage>
        <taxon>Bacteria</taxon>
        <taxon>Pseudomonadati</taxon>
        <taxon>Pseudomonadota</taxon>
        <taxon>Betaproteobacteria</taxon>
        <taxon>Burkholderiales</taxon>
        <taxon>Burkholderiaceae</taxon>
        <taxon>Ralstonia</taxon>
        <taxon>Ralstonia solanacearum species complex</taxon>
    </lineage>
</organism>
<dbReference type="HOGENOM" id="CLU_2024828_0_0_4"/>
<evidence type="ECO:0000313" key="1">
    <source>
        <dbReference type="EMBL" id="CAD17243.1"/>
    </source>
</evidence>
<evidence type="ECO:0000313" key="2">
    <source>
        <dbReference type="Proteomes" id="UP000001436"/>
    </source>
</evidence>
<proteinExistence type="predicted"/>
<dbReference type="Proteomes" id="UP000001436">
    <property type="component" value="Plasmid pGMI1000MP"/>
</dbReference>
<dbReference type="InterPro" id="IPR016024">
    <property type="entry name" value="ARM-type_fold"/>
</dbReference>